<feature type="compositionally biased region" description="Low complexity" evidence="1">
    <location>
        <begin position="129"/>
        <end position="141"/>
    </location>
</feature>
<protein>
    <recommendedName>
        <fullName evidence="2">PiggyBac transposable element-derived protein domain-containing protein</fullName>
    </recommendedName>
</protein>
<dbReference type="Pfam" id="PF13843">
    <property type="entry name" value="DDE_Tnp_1_7"/>
    <property type="match status" value="1"/>
</dbReference>
<evidence type="ECO:0000313" key="4">
    <source>
        <dbReference type="Proteomes" id="UP000018721"/>
    </source>
</evidence>
<feature type="domain" description="PiggyBac transposable element-derived protein" evidence="2">
    <location>
        <begin position="318"/>
        <end position="719"/>
    </location>
</feature>
<organism evidence="3 4">
    <name type="scientific">Phytophthora nicotianae P1569</name>
    <dbReference type="NCBI Taxonomy" id="1317065"/>
    <lineage>
        <taxon>Eukaryota</taxon>
        <taxon>Sar</taxon>
        <taxon>Stramenopiles</taxon>
        <taxon>Oomycota</taxon>
        <taxon>Peronosporomycetes</taxon>
        <taxon>Peronosporales</taxon>
        <taxon>Peronosporaceae</taxon>
        <taxon>Phytophthora</taxon>
    </lineage>
</organism>
<evidence type="ECO:0000313" key="3">
    <source>
        <dbReference type="EMBL" id="ETI42046.1"/>
    </source>
</evidence>
<sequence length="843" mass="94738">MASTTSPVQLAPLVCINYNNFTNRFVPSGEKAQLEFARQRGWLEYCVIAGTTTPSPSSIALTAPPADGGACDDRSTSSTADRVERETAPTTTPPAKENVPATRTSAATATTVAGTTQARASSPVTLTNTAQARPSTAAARPATAQVRTASVATRDATLLARIVRPVTLASPAKASSVILSDTAEENTMTLPLHLDTAEGHAAVQEEEKDSFPLCPSVNGLKMRMQMIPISVTDDIDTEDYIHETTAIFFEDVAGDDWSLRENANANPDFLRDTELKAVSSAWVVYDQDHSGDLQVDGASDLYNGRWGPTESARAYAESPLAMFYYFMPKLMWTKIAEESNRYRASVVDEAAIQKQRRQQQWQLTHPDSRVQSLSDIKDTLSKVKPFQAHEIVHYIALLIARALCAHRRSLENHWSTSQNGAIPRGTFGKFMTRKRFEEITRYLHFNDNANNRRKKDKAWKLRPVLQMIEKTFRNGYRMGSTLSFDEGIIGSRHQYNPMRIYMKDKPTKWEPSFTWSAVLIQHTVLEDTESAISKAVIRNLTKALRGQPGKRLVVTDNSYTCVQLAERLLRMGIYTVGTTRVNRKGWSERIQFPSKKKQKQLQPQQLRTKLSAERTVSLIIHGFQGWSPLAGRIQRSSTSWQRDAARDGLLFNESVRGMASLLKLRAPEQVRIYNKGMGGVDQHDQLRLHRYSIQKALRHRSYYKNLFFGIVDMALVNGFIIHKLVMKEQGKPVPTHADYLARLHMELLAQKNVDFQGNMHAQNLLSTPLAGQPHVLTKTAETYKNKVRQYLCKVCSAYSDKEHRSFETPYSCEECSLTFGGRVALCNKVRREERGNTDTCHQT</sequence>
<keyword evidence="4" id="KW-1185">Reference proteome</keyword>
<dbReference type="OrthoDB" id="128872at2759"/>
<feature type="compositionally biased region" description="Low complexity" evidence="1">
    <location>
        <begin position="88"/>
        <end position="120"/>
    </location>
</feature>
<feature type="compositionally biased region" description="Basic and acidic residues" evidence="1">
    <location>
        <begin position="71"/>
        <end position="87"/>
    </location>
</feature>
<name>V9ET68_PHYNI</name>
<proteinExistence type="predicted"/>
<evidence type="ECO:0000256" key="1">
    <source>
        <dbReference type="SAM" id="MobiDB-lite"/>
    </source>
</evidence>
<comment type="caution">
    <text evidence="3">The sequence shown here is derived from an EMBL/GenBank/DDBJ whole genome shotgun (WGS) entry which is preliminary data.</text>
</comment>
<dbReference type="PANTHER" id="PTHR46599">
    <property type="entry name" value="PIGGYBAC TRANSPOSABLE ELEMENT-DERIVED PROTEIN 4"/>
    <property type="match status" value="1"/>
</dbReference>
<dbReference type="HOGENOM" id="CLU_013012_2_1_1"/>
<dbReference type="Proteomes" id="UP000018721">
    <property type="component" value="Unassembled WGS sequence"/>
</dbReference>
<dbReference type="InterPro" id="IPR029526">
    <property type="entry name" value="PGBD"/>
</dbReference>
<dbReference type="EMBL" id="ANIZ01002163">
    <property type="protein sequence ID" value="ETI42046.1"/>
    <property type="molecule type" value="Genomic_DNA"/>
</dbReference>
<feature type="region of interest" description="Disordered" evidence="1">
    <location>
        <begin position="54"/>
        <end position="141"/>
    </location>
</feature>
<evidence type="ECO:0000259" key="2">
    <source>
        <dbReference type="Pfam" id="PF13843"/>
    </source>
</evidence>
<accession>V9ET68</accession>
<dbReference type="AlphaFoldDB" id="V9ET68"/>
<reference evidence="3 4" key="1">
    <citation type="submission" date="2013-11" db="EMBL/GenBank/DDBJ databases">
        <title>The Genome Sequence of Phytophthora parasitica P1569.</title>
        <authorList>
            <consortium name="The Broad Institute Genomics Platform"/>
            <person name="Russ C."/>
            <person name="Tyler B."/>
            <person name="Panabieres F."/>
            <person name="Shan W."/>
            <person name="Tripathy S."/>
            <person name="Grunwald N."/>
            <person name="Machado M."/>
            <person name="Johnson C.S."/>
            <person name="Arredondo F."/>
            <person name="Hong C."/>
            <person name="Coffey M."/>
            <person name="Young S.K."/>
            <person name="Zeng Q."/>
            <person name="Gargeya S."/>
            <person name="Fitzgerald M."/>
            <person name="Abouelleil A."/>
            <person name="Alvarado L."/>
            <person name="Chapman S.B."/>
            <person name="Gainer-Dewar J."/>
            <person name="Goldberg J."/>
            <person name="Griggs A."/>
            <person name="Gujja S."/>
            <person name="Hansen M."/>
            <person name="Howarth C."/>
            <person name="Imamovic A."/>
            <person name="Ireland A."/>
            <person name="Larimer J."/>
            <person name="McCowan C."/>
            <person name="Murphy C."/>
            <person name="Pearson M."/>
            <person name="Poon T.W."/>
            <person name="Priest M."/>
            <person name="Roberts A."/>
            <person name="Saif S."/>
            <person name="Shea T."/>
            <person name="Sykes S."/>
            <person name="Wortman J."/>
            <person name="Nusbaum C."/>
            <person name="Birren B."/>
        </authorList>
    </citation>
    <scope>NUCLEOTIDE SEQUENCE [LARGE SCALE GENOMIC DNA]</scope>
    <source>
        <strain evidence="3 4">P1569</strain>
    </source>
</reference>
<gene>
    <name evidence="3" type="ORF">F443_12767</name>
</gene>
<dbReference type="eggNOG" id="KOG0598">
    <property type="taxonomic scope" value="Eukaryota"/>
</dbReference>
<dbReference type="PANTHER" id="PTHR46599:SF3">
    <property type="entry name" value="PIGGYBAC TRANSPOSABLE ELEMENT-DERIVED PROTEIN 4"/>
    <property type="match status" value="1"/>
</dbReference>